<keyword evidence="4" id="KW-1185">Reference proteome</keyword>
<dbReference type="AlphaFoldDB" id="A0A1S3XW20"/>
<keyword evidence="3" id="KW-0732">Signal</keyword>
<evidence type="ECO:0000256" key="1">
    <source>
        <dbReference type="ARBA" id="ARBA00006484"/>
    </source>
</evidence>
<keyword evidence="2" id="KW-0560">Oxidoreductase</keyword>
<dbReference type="OMA" id="TETAACE"/>
<dbReference type="PROSITE" id="PS00061">
    <property type="entry name" value="ADH_SHORT"/>
    <property type="match status" value="1"/>
</dbReference>
<dbReference type="InterPro" id="IPR002347">
    <property type="entry name" value="SDR_fam"/>
</dbReference>
<dbReference type="PANTHER" id="PTHR43180:SF42">
    <property type="entry name" value="SHORT-CHAIN DEHYDROGENASE REDUCTASE ATA1"/>
    <property type="match status" value="1"/>
</dbReference>
<dbReference type="Gene3D" id="3.40.50.720">
    <property type="entry name" value="NAD(P)-binding Rossmann-like Domain"/>
    <property type="match status" value="1"/>
</dbReference>
<sequence>MHFLFIHCICYKLLSYIWMNMDHNGETEDTSVSLLSPKRLRGKVAVITGGARGIGAATARVFAENGAHVVIADILDEVGASLADSIEGRYVHCDVSKEEEVESAVKQAVEWKGRLDIMFNNAGIAGFGGSITNIKMDKMMTLLAINLNGVVHGVKHAARTMIAGKHGGTIICSSSSAAIMGGLASHSYTMSKEAILGLSRSTACELGVYGIRVNCISPHGVPSEMLVSEYRKFLGNMELRPDEVSSIVGERGSLLHGRGGTLEDVAQAVLFLASDESGFITGHNLVIDGGYTSACSQMSFIYQE</sequence>
<dbReference type="OrthoDB" id="294295at2759"/>
<dbReference type="RefSeq" id="XP_016444136.1">
    <property type="nucleotide sequence ID" value="XM_016588650.1"/>
</dbReference>
<comment type="similarity">
    <text evidence="1">Belongs to the short-chain dehydrogenases/reductases (SDR) family.</text>
</comment>
<dbReference type="SMR" id="A0A1S3XW20"/>
<proteinExistence type="inferred from homology"/>
<dbReference type="Proteomes" id="UP000790787">
    <property type="component" value="Chromosome 2"/>
</dbReference>
<dbReference type="Pfam" id="PF13561">
    <property type="entry name" value="adh_short_C2"/>
    <property type="match status" value="1"/>
</dbReference>
<dbReference type="InterPro" id="IPR020904">
    <property type="entry name" value="Sc_DH/Rdtase_CS"/>
</dbReference>
<protein>
    <submittedName>
        <fullName evidence="5">Short-chain dehydrogenase reductase ATA1-like</fullName>
    </submittedName>
</protein>
<name>A0A1S3XW20_TOBAC</name>
<gene>
    <name evidence="5" type="primary">LOC107769434</name>
</gene>
<evidence type="ECO:0000256" key="2">
    <source>
        <dbReference type="ARBA" id="ARBA00023002"/>
    </source>
</evidence>
<dbReference type="PRINTS" id="PR00080">
    <property type="entry name" value="SDRFAMILY"/>
</dbReference>
<reference evidence="5" key="2">
    <citation type="submission" date="2025-08" db="UniProtKB">
        <authorList>
            <consortium name="RefSeq"/>
        </authorList>
    </citation>
    <scope>IDENTIFICATION</scope>
    <source>
        <tissue evidence="5">Leaf</tissue>
    </source>
</reference>
<dbReference type="GO" id="GO:0016616">
    <property type="term" value="F:oxidoreductase activity, acting on the CH-OH group of donors, NAD or NADP as acceptor"/>
    <property type="evidence" value="ECO:0007669"/>
    <property type="project" value="UniProtKB-ARBA"/>
</dbReference>
<dbReference type="PRINTS" id="PR00081">
    <property type="entry name" value="GDHRDH"/>
</dbReference>
<accession>A0A1S3XW20</accession>
<dbReference type="InterPro" id="IPR036291">
    <property type="entry name" value="NAD(P)-bd_dom_sf"/>
</dbReference>
<dbReference type="FunFam" id="3.40.50.720:FF:000084">
    <property type="entry name" value="Short-chain dehydrogenase reductase"/>
    <property type="match status" value="1"/>
</dbReference>
<dbReference type="RefSeq" id="XP_016444136.1">
    <property type="nucleotide sequence ID" value="XM_016588650.2"/>
</dbReference>
<evidence type="ECO:0000256" key="3">
    <source>
        <dbReference type="SAM" id="SignalP"/>
    </source>
</evidence>
<feature type="signal peptide" evidence="3">
    <location>
        <begin position="1"/>
        <end position="15"/>
    </location>
</feature>
<dbReference type="SUPFAM" id="SSF51735">
    <property type="entry name" value="NAD(P)-binding Rossmann-fold domains"/>
    <property type="match status" value="1"/>
</dbReference>
<dbReference type="STRING" id="4097.A0A1S3XW20"/>
<dbReference type="PaxDb" id="4097-A0A1S3XW20"/>
<feature type="chain" id="PRO_5012684248" evidence="3">
    <location>
        <begin position="16"/>
        <end position="304"/>
    </location>
</feature>
<reference evidence="4" key="1">
    <citation type="journal article" date="2014" name="Nat. Commun.">
        <title>The tobacco genome sequence and its comparison with those of tomato and potato.</title>
        <authorList>
            <person name="Sierro N."/>
            <person name="Battey J.N."/>
            <person name="Ouadi S."/>
            <person name="Bakaher N."/>
            <person name="Bovet L."/>
            <person name="Willig A."/>
            <person name="Goepfert S."/>
            <person name="Peitsch M.C."/>
            <person name="Ivanov N.V."/>
        </authorList>
    </citation>
    <scope>NUCLEOTIDE SEQUENCE [LARGE SCALE GENOMIC DNA]</scope>
</reference>
<dbReference type="GeneID" id="107769434"/>
<evidence type="ECO:0000313" key="5">
    <source>
        <dbReference type="RefSeq" id="XP_016444136.1"/>
    </source>
</evidence>
<dbReference type="PANTHER" id="PTHR43180">
    <property type="entry name" value="3-OXOACYL-(ACYL-CARRIER-PROTEIN) REDUCTASE (AFU_ORTHOLOGUE AFUA_6G11210)"/>
    <property type="match status" value="1"/>
</dbReference>
<organism evidence="4 5">
    <name type="scientific">Nicotiana tabacum</name>
    <name type="common">Common tobacco</name>
    <dbReference type="NCBI Taxonomy" id="4097"/>
    <lineage>
        <taxon>Eukaryota</taxon>
        <taxon>Viridiplantae</taxon>
        <taxon>Streptophyta</taxon>
        <taxon>Embryophyta</taxon>
        <taxon>Tracheophyta</taxon>
        <taxon>Spermatophyta</taxon>
        <taxon>Magnoliopsida</taxon>
        <taxon>eudicotyledons</taxon>
        <taxon>Gunneridae</taxon>
        <taxon>Pentapetalae</taxon>
        <taxon>asterids</taxon>
        <taxon>lamiids</taxon>
        <taxon>Solanales</taxon>
        <taxon>Solanaceae</taxon>
        <taxon>Nicotianoideae</taxon>
        <taxon>Nicotianeae</taxon>
        <taxon>Nicotiana</taxon>
    </lineage>
</organism>
<evidence type="ECO:0000313" key="4">
    <source>
        <dbReference type="Proteomes" id="UP000790787"/>
    </source>
</evidence>
<dbReference type="KEGG" id="nta:107769434"/>